<dbReference type="EMBL" id="AJAQ01000033">
    <property type="protein sequence ID" value="EOH91812.1"/>
    <property type="molecule type" value="Genomic_DNA"/>
</dbReference>
<proteinExistence type="predicted"/>
<dbReference type="AlphaFoldDB" id="R2Q5J2"/>
<dbReference type="eggNOG" id="ENOG5033AEQ">
    <property type="taxonomic scope" value="Bacteria"/>
</dbReference>
<evidence type="ECO:0008006" key="4">
    <source>
        <dbReference type="Google" id="ProtNLM"/>
    </source>
</evidence>
<keyword evidence="1" id="KW-1133">Transmembrane helix</keyword>
<reference evidence="2 3" key="1">
    <citation type="submission" date="2013-02" db="EMBL/GenBank/DDBJ databases">
        <title>The Genome Sequence of Enterococcus pallens BAA-351.</title>
        <authorList>
            <consortium name="The Broad Institute Genome Sequencing Platform"/>
            <consortium name="The Broad Institute Genome Sequencing Center for Infectious Disease"/>
            <person name="Earl A.M."/>
            <person name="Gilmore M.S."/>
            <person name="Lebreton F."/>
            <person name="Walker B."/>
            <person name="Young S.K."/>
            <person name="Zeng Q."/>
            <person name="Gargeya S."/>
            <person name="Fitzgerald M."/>
            <person name="Haas B."/>
            <person name="Abouelleil A."/>
            <person name="Alvarado L."/>
            <person name="Arachchi H.M."/>
            <person name="Berlin A.M."/>
            <person name="Chapman S.B."/>
            <person name="Dewar J."/>
            <person name="Goldberg J."/>
            <person name="Griggs A."/>
            <person name="Gujja S."/>
            <person name="Hansen M."/>
            <person name="Howarth C."/>
            <person name="Imamovic A."/>
            <person name="Larimer J."/>
            <person name="McCowan C."/>
            <person name="Murphy C."/>
            <person name="Neiman D."/>
            <person name="Pearson M."/>
            <person name="Priest M."/>
            <person name="Roberts A."/>
            <person name="Saif S."/>
            <person name="Shea T."/>
            <person name="Sisk P."/>
            <person name="Sykes S."/>
            <person name="Wortman J."/>
            <person name="Nusbaum C."/>
            <person name="Birren B."/>
        </authorList>
    </citation>
    <scope>NUCLEOTIDE SEQUENCE [LARGE SCALE GENOMIC DNA]</scope>
    <source>
        <strain evidence="2 3">ATCC BAA-351</strain>
    </source>
</reference>
<feature type="transmembrane region" description="Helical" evidence="1">
    <location>
        <begin position="115"/>
        <end position="134"/>
    </location>
</feature>
<organism evidence="2 3">
    <name type="scientific">Enterococcus pallens ATCC BAA-351</name>
    <dbReference type="NCBI Taxonomy" id="1158607"/>
    <lineage>
        <taxon>Bacteria</taxon>
        <taxon>Bacillati</taxon>
        <taxon>Bacillota</taxon>
        <taxon>Bacilli</taxon>
        <taxon>Lactobacillales</taxon>
        <taxon>Enterococcaceae</taxon>
        <taxon>Enterococcus</taxon>
    </lineage>
</organism>
<dbReference type="RefSeq" id="WP_010758096.1">
    <property type="nucleotide sequence ID" value="NZ_ASWD01000001.1"/>
</dbReference>
<evidence type="ECO:0000313" key="2">
    <source>
        <dbReference type="EMBL" id="EOH91812.1"/>
    </source>
</evidence>
<dbReference type="PATRIC" id="fig|1158607.3.peg.3100"/>
<gene>
    <name evidence="2" type="ORF">UAU_03114</name>
</gene>
<dbReference type="HOGENOM" id="CLU_1530276_0_0_9"/>
<dbReference type="Proteomes" id="UP000013782">
    <property type="component" value="Unassembled WGS sequence"/>
</dbReference>
<sequence length="175" mass="19746">MDLKKSRDTFWVIDGLFKLLAIGSLVMGIYLAVQLLIYDHSVVSTTDRLVILGFFYDGDLTAPQQAITSTLSMLPQLLVWAFAFWLGSKIFYDLSEGLTPFSEIMYKRVGRIAKAILWLGILQPEIYSLFASFVSGKFYWSISLNLTLVMGLVLYSISAIFRYAISLQELADDTV</sequence>
<evidence type="ECO:0000313" key="3">
    <source>
        <dbReference type="Proteomes" id="UP000013782"/>
    </source>
</evidence>
<evidence type="ECO:0000256" key="1">
    <source>
        <dbReference type="SAM" id="Phobius"/>
    </source>
</evidence>
<feature type="transmembrane region" description="Helical" evidence="1">
    <location>
        <begin position="77"/>
        <end position="94"/>
    </location>
</feature>
<keyword evidence="1" id="KW-0472">Membrane</keyword>
<name>R2Q5J2_9ENTE</name>
<feature type="transmembrane region" description="Helical" evidence="1">
    <location>
        <begin position="12"/>
        <end position="37"/>
    </location>
</feature>
<accession>R2Q5J2</accession>
<keyword evidence="1" id="KW-0812">Transmembrane</keyword>
<protein>
    <recommendedName>
        <fullName evidence="4">DUF2975 domain-containing protein</fullName>
    </recommendedName>
</protein>
<dbReference type="OrthoDB" id="2167340at2"/>
<comment type="caution">
    <text evidence="2">The sequence shown here is derived from an EMBL/GenBank/DDBJ whole genome shotgun (WGS) entry which is preliminary data.</text>
</comment>
<keyword evidence="3" id="KW-1185">Reference proteome</keyword>
<feature type="transmembrane region" description="Helical" evidence="1">
    <location>
        <begin position="140"/>
        <end position="161"/>
    </location>
</feature>